<accession>A0AAE3H679</accession>
<dbReference type="AlphaFoldDB" id="A0AAE3H679"/>
<name>A0AAE3H679_9BACT</name>
<dbReference type="RefSeq" id="WP_255039216.1">
    <property type="nucleotide sequence ID" value="NZ_RJUF01000184.1"/>
</dbReference>
<dbReference type="PANTHER" id="PTHR30543:SF21">
    <property type="entry name" value="NAD(P)H-DEPENDENT FMN REDUCTASE LOT6"/>
    <property type="match status" value="1"/>
</dbReference>
<dbReference type="GO" id="GO:0010181">
    <property type="term" value="F:FMN binding"/>
    <property type="evidence" value="ECO:0007669"/>
    <property type="project" value="TreeGrafter"/>
</dbReference>
<dbReference type="EMBL" id="RJUF01000184">
    <property type="protein sequence ID" value="MCP9765513.1"/>
    <property type="molecule type" value="Genomic_DNA"/>
</dbReference>
<dbReference type="GO" id="GO:0005829">
    <property type="term" value="C:cytosol"/>
    <property type="evidence" value="ECO:0007669"/>
    <property type="project" value="TreeGrafter"/>
</dbReference>
<evidence type="ECO:0000259" key="1">
    <source>
        <dbReference type="Pfam" id="PF03358"/>
    </source>
</evidence>
<reference evidence="2 3" key="1">
    <citation type="submission" date="2018-11" db="EMBL/GenBank/DDBJ databases">
        <title>Novel bacteria species description.</title>
        <authorList>
            <person name="Han J.-H."/>
        </authorList>
    </citation>
    <scope>NUCLEOTIDE SEQUENCE [LARGE SCALE GENOMIC DNA]</scope>
    <source>
        <strain evidence="2 3">KCTC23259</strain>
    </source>
</reference>
<proteinExistence type="predicted"/>
<dbReference type="Proteomes" id="UP001204144">
    <property type="component" value="Unassembled WGS sequence"/>
</dbReference>
<comment type="caution">
    <text evidence="2">The sequence shown here is derived from an EMBL/GenBank/DDBJ whole genome shotgun (WGS) entry which is preliminary data.</text>
</comment>
<keyword evidence="3" id="KW-1185">Reference proteome</keyword>
<dbReference type="InterPro" id="IPR050712">
    <property type="entry name" value="NAD(P)H-dep_reductase"/>
</dbReference>
<dbReference type="Pfam" id="PF03358">
    <property type="entry name" value="FMN_red"/>
    <property type="match status" value="1"/>
</dbReference>
<evidence type="ECO:0000313" key="3">
    <source>
        <dbReference type="Proteomes" id="UP001204144"/>
    </source>
</evidence>
<dbReference type="InterPro" id="IPR029039">
    <property type="entry name" value="Flavoprotein-like_sf"/>
</dbReference>
<feature type="domain" description="NADPH-dependent FMN reductase-like" evidence="1">
    <location>
        <begin position="3"/>
        <end position="145"/>
    </location>
</feature>
<dbReference type="GO" id="GO:0016491">
    <property type="term" value="F:oxidoreductase activity"/>
    <property type="evidence" value="ECO:0007669"/>
    <property type="project" value="InterPro"/>
</dbReference>
<dbReference type="InterPro" id="IPR005025">
    <property type="entry name" value="FMN_Rdtase-like_dom"/>
</dbReference>
<protein>
    <submittedName>
        <fullName evidence="2">NADPH-dependent oxidoreductase</fullName>
    </submittedName>
</protein>
<dbReference type="SUPFAM" id="SSF52218">
    <property type="entry name" value="Flavoproteins"/>
    <property type="match status" value="1"/>
</dbReference>
<evidence type="ECO:0000313" key="2">
    <source>
        <dbReference type="EMBL" id="MCP9765513.1"/>
    </source>
</evidence>
<gene>
    <name evidence="2" type="ORF">EGI31_21470</name>
</gene>
<dbReference type="Gene3D" id="3.40.50.360">
    <property type="match status" value="1"/>
</dbReference>
<sequence>MHNIAIISSSIRPDRKSHRLALYFMKYLNDNFLANANILDLKDYDFPIFSETLKIQKSPSKKLLDFAEKIKKSDAIIVVTPEYNGGYPASLKNAIDVLYEEWRHKPVGIVTVSGGPFAGTQVLVSFQFSLWKMKAWTITEQYCVPDVEKNYDEEGNSLHKKISEPLTEAFLKELFWCIKADKSVG</sequence>
<organism evidence="2 3">
    <name type="scientific">Lacihabitans soyangensis</name>
    <dbReference type="NCBI Taxonomy" id="869394"/>
    <lineage>
        <taxon>Bacteria</taxon>
        <taxon>Pseudomonadati</taxon>
        <taxon>Bacteroidota</taxon>
        <taxon>Cytophagia</taxon>
        <taxon>Cytophagales</taxon>
        <taxon>Leadbetterellaceae</taxon>
        <taxon>Lacihabitans</taxon>
    </lineage>
</organism>
<dbReference type="PANTHER" id="PTHR30543">
    <property type="entry name" value="CHROMATE REDUCTASE"/>
    <property type="match status" value="1"/>
</dbReference>